<dbReference type="EMBL" id="CP048711">
    <property type="protein sequence ID" value="QIB67435.1"/>
    <property type="molecule type" value="Genomic_DNA"/>
</dbReference>
<dbReference type="KEGG" id="kim:G3T16_20635"/>
<keyword evidence="3" id="KW-1185">Reference proteome</keyword>
<dbReference type="Proteomes" id="UP000477680">
    <property type="component" value="Chromosome"/>
</dbReference>
<dbReference type="Pfam" id="PF12705">
    <property type="entry name" value="PDDEXK_1"/>
    <property type="match status" value="1"/>
</dbReference>
<dbReference type="SUPFAM" id="SSF52540">
    <property type="entry name" value="P-loop containing nucleoside triphosphate hydrolases"/>
    <property type="match status" value="1"/>
</dbReference>
<evidence type="ECO:0000313" key="3">
    <source>
        <dbReference type="Proteomes" id="UP000477680"/>
    </source>
</evidence>
<sequence length="256" mass="28849">MEQWRELLQYYASFDLLVAPLTYREALQLLRRCAAEKLFQPQTEDSNIQVLGPLEASGLRFDALWLCGMQASQWPAPARPQPFIPLSLQRRHEMPHAGAEREWAFADTLLRHYQRATPLLLASYSAQRDGVPELPSPLLAQFRTVATSGPPVLDPVWAARTAHGQLQLLDDRLAPPLHDTERATLGGGSGLLEDQSHCPFRAFARHRLQLRPLPQPEPGLSAAERGTVLHAALYQLWASCAISKPCWDRTRQGWKR</sequence>
<dbReference type="InterPro" id="IPR027417">
    <property type="entry name" value="P-loop_NTPase"/>
</dbReference>
<dbReference type="InterPro" id="IPR038726">
    <property type="entry name" value="PDDEXK_AddAB-type"/>
</dbReference>
<evidence type="ECO:0000259" key="1">
    <source>
        <dbReference type="Pfam" id="PF12705"/>
    </source>
</evidence>
<reference evidence="2 3" key="1">
    <citation type="submission" date="2020-02" db="EMBL/GenBank/DDBJ databases">
        <title>Genome sequencing for Kineobactrum sp. M2.</title>
        <authorList>
            <person name="Park S.-J."/>
        </authorList>
    </citation>
    <scope>NUCLEOTIDE SEQUENCE [LARGE SCALE GENOMIC DNA]</scope>
    <source>
        <strain evidence="2 3">M2</strain>
    </source>
</reference>
<dbReference type="AlphaFoldDB" id="A0A6C0U9S7"/>
<organism evidence="2 3">
    <name type="scientific">Kineobactrum salinum</name>
    <dbReference type="NCBI Taxonomy" id="2708301"/>
    <lineage>
        <taxon>Bacteria</taxon>
        <taxon>Pseudomonadati</taxon>
        <taxon>Pseudomonadota</taxon>
        <taxon>Gammaproteobacteria</taxon>
        <taxon>Cellvibrionales</taxon>
        <taxon>Halieaceae</taxon>
        <taxon>Kineobactrum</taxon>
    </lineage>
</organism>
<dbReference type="Gene3D" id="3.40.50.300">
    <property type="entry name" value="P-loop containing nucleotide triphosphate hydrolases"/>
    <property type="match status" value="1"/>
</dbReference>
<proteinExistence type="predicted"/>
<dbReference type="RefSeq" id="WP_163496862.1">
    <property type="nucleotide sequence ID" value="NZ_CP048711.1"/>
</dbReference>
<feature type="domain" description="PD-(D/E)XK endonuclease-like" evidence="1">
    <location>
        <begin position="193"/>
        <end position="238"/>
    </location>
</feature>
<name>A0A6C0U9S7_9GAMM</name>
<protein>
    <recommendedName>
        <fullName evidence="1">PD-(D/E)XK endonuclease-like domain-containing protein</fullName>
    </recommendedName>
</protein>
<evidence type="ECO:0000313" key="2">
    <source>
        <dbReference type="EMBL" id="QIB67435.1"/>
    </source>
</evidence>
<gene>
    <name evidence="2" type="ORF">G3T16_20635</name>
</gene>
<accession>A0A6C0U9S7</accession>